<dbReference type="GO" id="GO:0007154">
    <property type="term" value="P:cell communication"/>
    <property type="evidence" value="ECO:0007669"/>
    <property type="project" value="InterPro"/>
</dbReference>
<dbReference type="GO" id="GO:0030247">
    <property type="term" value="F:polysaccharide binding"/>
    <property type="evidence" value="ECO:0007669"/>
    <property type="project" value="UniProtKB-UniRule"/>
</dbReference>
<dbReference type="PANTHER" id="PTHR35923">
    <property type="entry name" value="MAJOR EXTRACELLULAR ENDOGLUCANASE"/>
    <property type="match status" value="1"/>
</dbReference>
<dbReference type="Gene3D" id="2.60.40.2030">
    <property type="match status" value="2"/>
</dbReference>
<dbReference type="InterPro" id="IPR013783">
    <property type="entry name" value="Ig-like_fold"/>
</dbReference>
<dbReference type="Gene3D" id="2.60.40.10">
    <property type="entry name" value="Immunoglobulins"/>
    <property type="match status" value="1"/>
</dbReference>
<proteinExistence type="predicted"/>
<dbReference type="GO" id="GO:0008810">
    <property type="term" value="F:cellulase activity"/>
    <property type="evidence" value="ECO:0007669"/>
    <property type="project" value="UniProtKB-EC"/>
</dbReference>
<evidence type="ECO:0000256" key="11">
    <source>
        <dbReference type="SAM" id="MobiDB-lite"/>
    </source>
</evidence>
<dbReference type="InterPro" id="IPR001919">
    <property type="entry name" value="CBD2"/>
</dbReference>
<evidence type="ECO:0000256" key="9">
    <source>
        <dbReference type="ARBA" id="ARBA00023295"/>
    </source>
</evidence>
<dbReference type="EMBL" id="CP155447">
    <property type="protein sequence ID" value="XBH08300.1"/>
    <property type="molecule type" value="Genomic_DNA"/>
</dbReference>
<evidence type="ECO:0000256" key="8">
    <source>
        <dbReference type="ARBA" id="ARBA00023277"/>
    </source>
</evidence>
<dbReference type="SUPFAM" id="SSF141072">
    <property type="entry name" value="CalX-like"/>
    <property type="match status" value="2"/>
</dbReference>
<dbReference type="Pfam" id="PF00150">
    <property type="entry name" value="Cellulase"/>
    <property type="match status" value="1"/>
</dbReference>
<evidence type="ECO:0000256" key="7">
    <source>
        <dbReference type="ARBA" id="ARBA00023001"/>
    </source>
</evidence>
<keyword evidence="8" id="KW-0119">Carbohydrate metabolism</keyword>
<dbReference type="PROSITE" id="PS00659">
    <property type="entry name" value="GLYCOSYL_HYDROL_F5"/>
    <property type="match status" value="1"/>
</dbReference>
<dbReference type="InterPro" id="IPR001547">
    <property type="entry name" value="Glyco_hydro_5"/>
</dbReference>
<name>A0AAU7CTN5_9BACT</name>
<dbReference type="InterPro" id="IPR003644">
    <property type="entry name" value="Calx_beta"/>
</dbReference>
<dbReference type="GO" id="GO:0016020">
    <property type="term" value="C:membrane"/>
    <property type="evidence" value="ECO:0007669"/>
    <property type="project" value="InterPro"/>
</dbReference>
<dbReference type="SMART" id="SM00237">
    <property type="entry name" value="Calx_beta"/>
    <property type="match status" value="2"/>
</dbReference>
<sequence>MGSGFTGDIAVANTGSNAINGWTLEFDFAANLTQIWNAKIVSHVGNHYVIKDAGYNATITSGQTTSFGFNGAPGHVTAPPANYQLNGVPLDGSGPSPVQSPPTVATPASAASSSVTGKTVALAVLGADDGGESNLTYRWTTVGTSPAPVAFSTNGSNAAKNTIATFSKTGAYTFQVSIADAGGRSITSNVNVTVAQTLTAVVVSPATVTVAANATQSFSAQGLDQLGSLLATQPPFSWSIASGAGTINGSGMYTAPSSAASATVRAASAGISGTSSVTVNPPVVPGNATASAVYSVASDWGSGFTGNIALTNTGSSPINGWTLEFDFPATITQIWNAKIVSHVGNHYVIQDLGYNAKLAPGQSTSFGFNGQPGGNAGTPARYILNGVSLGGGASVLPALSVGDVTVSVGNTATQALFTVTLSQPATAPISVAYTTVDGTAKAGTDYHAVSGFLNFSAGQTTQTLAVPVFAMTVANKPDLKFSLVLSNPNGASLSRTTAIGTIHDIYTSPATSPTIRINNVTVTAPSGQTSSGFFQTAGNQIVNREGTAVKIAGINWFGFETGNYVPHGLWARNYQDMMNQMKQLGFNTIRMPFSNAIFNPANVPNSINFGLNSDLQGLSSLQILDKIVSYAGQIGLRIILDHHSALPDNHANETLWYVPGDANNSEQVWINNWVALAQRYAGNPTVIGADLKNEPHGQASWGDGNLATDWRLAAQRAGNAVLAANPNWLIFVEGIETYNGQSTWWGGNLMGARQHPVVLNVANRVVYSPHDYPASVYNQSWFNAANYPNNLTSVWNQYWGYLYQENIAPIWLGEFGSKLQTTSDQQWYQQITSYLGNTTSSSSVPGQQGMSWTWWSWNPNSRDTGGILQDDWKTASSTKVQGLVPIQFAFPTTSGPGTGTATATFVVTLSAPSTQTVTVAYSTANGTAASGTNYVATNGTLTFAPGQTQATVSVTVLYDPTLTRDATFSILLANPTNSTLDGTGRGTGTIRAGT</sequence>
<dbReference type="Gene3D" id="3.20.20.80">
    <property type="entry name" value="Glycosidases"/>
    <property type="match status" value="1"/>
</dbReference>
<keyword evidence="10" id="KW-0624">Polysaccharide degradation</keyword>
<dbReference type="Pfam" id="PF00553">
    <property type="entry name" value="CBM_2"/>
    <property type="match status" value="2"/>
</dbReference>
<feature type="domain" description="CBM2" evidence="12">
    <location>
        <begin position="281"/>
        <end position="392"/>
    </location>
</feature>
<dbReference type="Gene3D" id="2.60.40.1080">
    <property type="match status" value="1"/>
</dbReference>
<dbReference type="AlphaFoldDB" id="A0AAU7CTN5"/>
<evidence type="ECO:0000256" key="6">
    <source>
        <dbReference type="ARBA" id="ARBA00022837"/>
    </source>
</evidence>
<accession>A0AAU7CTN5</accession>
<keyword evidence="9" id="KW-0326">Glycosidase</keyword>
<dbReference type="PROSITE" id="PS51173">
    <property type="entry name" value="CBM2"/>
    <property type="match status" value="2"/>
</dbReference>
<dbReference type="SUPFAM" id="SSF51445">
    <property type="entry name" value="(Trans)glycosidases"/>
    <property type="match status" value="1"/>
</dbReference>
<evidence type="ECO:0000256" key="1">
    <source>
        <dbReference type="ARBA" id="ARBA00000966"/>
    </source>
</evidence>
<evidence type="ECO:0000256" key="4">
    <source>
        <dbReference type="ARBA" id="ARBA00022737"/>
    </source>
</evidence>
<dbReference type="RefSeq" id="WP_406701134.1">
    <property type="nucleotide sequence ID" value="NZ_CP155447.1"/>
</dbReference>
<gene>
    <name evidence="13" type="ORF">V5E97_05745</name>
</gene>
<evidence type="ECO:0000256" key="5">
    <source>
        <dbReference type="ARBA" id="ARBA00022801"/>
    </source>
</evidence>
<feature type="compositionally biased region" description="Low complexity" evidence="11">
    <location>
        <begin position="101"/>
        <end position="110"/>
    </location>
</feature>
<keyword evidence="3" id="KW-0732">Signal</keyword>
<keyword evidence="6" id="KW-0106">Calcium</keyword>
<comment type="catalytic activity">
    <reaction evidence="1">
        <text>Endohydrolysis of (1-&gt;4)-beta-D-glucosidic linkages in cellulose, lichenin and cereal beta-D-glucans.</text>
        <dbReference type="EC" id="3.2.1.4"/>
    </reaction>
</comment>
<dbReference type="SUPFAM" id="SSF49384">
    <property type="entry name" value="Carbohydrate-binding domain"/>
    <property type="match status" value="2"/>
</dbReference>
<reference evidence="13" key="1">
    <citation type="submission" date="2024-05" db="EMBL/GenBank/DDBJ databases">
        <title>Planctomycetes of the genus Singulisphaera possess chitinolytic capabilities.</title>
        <authorList>
            <person name="Ivanova A."/>
        </authorList>
    </citation>
    <scope>NUCLEOTIDE SEQUENCE</scope>
    <source>
        <strain evidence="13">Ch08T</strain>
    </source>
</reference>
<dbReference type="SMART" id="SM00637">
    <property type="entry name" value="CBD_II"/>
    <property type="match status" value="2"/>
</dbReference>
<dbReference type="GO" id="GO:0030245">
    <property type="term" value="P:cellulose catabolic process"/>
    <property type="evidence" value="ECO:0007669"/>
    <property type="project" value="UniProtKB-KW"/>
</dbReference>
<dbReference type="Gene3D" id="2.60.40.290">
    <property type="match status" value="2"/>
</dbReference>
<evidence type="ECO:0000256" key="3">
    <source>
        <dbReference type="ARBA" id="ARBA00022729"/>
    </source>
</evidence>
<dbReference type="InterPro" id="IPR038081">
    <property type="entry name" value="CalX-like_sf"/>
</dbReference>
<dbReference type="InterPro" id="IPR018087">
    <property type="entry name" value="Glyco_hydro_5_CS"/>
</dbReference>
<keyword evidence="5" id="KW-0378">Hydrolase</keyword>
<evidence type="ECO:0000313" key="13">
    <source>
        <dbReference type="EMBL" id="XBH08300.1"/>
    </source>
</evidence>
<keyword evidence="7" id="KW-0136">Cellulose degradation</keyword>
<feature type="domain" description="CBM2" evidence="12">
    <location>
        <begin position="1"/>
        <end position="93"/>
    </location>
</feature>
<dbReference type="InterPro" id="IPR017853">
    <property type="entry name" value="GH"/>
</dbReference>
<dbReference type="Pfam" id="PF03160">
    <property type="entry name" value="Calx-beta"/>
    <property type="match status" value="2"/>
</dbReference>
<dbReference type="PANTHER" id="PTHR35923:SF2">
    <property type="entry name" value="ENDOGLUCANASE"/>
    <property type="match status" value="1"/>
</dbReference>
<evidence type="ECO:0000259" key="12">
    <source>
        <dbReference type="PROSITE" id="PS51173"/>
    </source>
</evidence>
<evidence type="ECO:0000256" key="10">
    <source>
        <dbReference type="ARBA" id="ARBA00023326"/>
    </source>
</evidence>
<organism evidence="13">
    <name type="scientific">Singulisphaera sp. Ch08</name>
    <dbReference type="NCBI Taxonomy" id="3120278"/>
    <lineage>
        <taxon>Bacteria</taxon>
        <taxon>Pseudomonadati</taxon>
        <taxon>Planctomycetota</taxon>
        <taxon>Planctomycetia</taxon>
        <taxon>Isosphaerales</taxon>
        <taxon>Isosphaeraceae</taxon>
        <taxon>Singulisphaera</taxon>
    </lineage>
</organism>
<dbReference type="InterPro" id="IPR012291">
    <property type="entry name" value="CBM2_carb-bd_dom_sf"/>
</dbReference>
<dbReference type="InterPro" id="IPR008965">
    <property type="entry name" value="CBM2/CBM3_carb-bd_dom_sf"/>
</dbReference>
<evidence type="ECO:0000256" key="2">
    <source>
        <dbReference type="ARBA" id="ARBA00012601"/>
    </source>
</evidence>
<dbReference type="EC" id="3.2.1.4" evidence="2"/>
<feature type="region of interest" description="Disordered" evidence="11">
    <location>
        <begin position="88"/>
        <end position="110"/>
    </location>
</feature>
<protein>
    <recommendedName>
        <fullName evidence="2">cellulase</fullName>
        <ecNumber evidence="2">3.2.1.4</ecNumber>
    </recommendedName>
</protein>
<keyword evidence="4" id="KW-0677">Repeat</keyword>
<dbReference type="Pfam" id="PF22352">
    <property type="entry name" value="K319L-like_PKD"/>
    <property type="match status" value="1"/>
</dbReference>